<keyword evidence="4 11" id="KW-0479">Metal-binding</keyword>
<dbReference type="FunFam" id="3.30.54.20:FF:000001">
    <property type="entry name" value="Alanine--tRNA ligase"/>
    <property type="match status" value="1"/>
</dbReference>
<dbReference type="Gene3D" id="3.30.980.10">
    <property type="entry name" value="Threonyl-trna Synthetase, Chain A, domain 2"/>
    <property type="match status" value="1"/>
</dbReference>
<dbReference type="Pfam" id="PF02272">
    <property type="entry name" value="DHHA1"/>
    <property type="match status" value="1"/>
</dbReference>
<evidence type="ECO:0000256" key="11">
    <source>
        <dbReference type="HAMAP-Rule" id="MF_00036"/>
    </source>
</evidence>
<accession>A0A8J6XWF5</accession>
<dbReference type="Gene3D" id="2.40.30.130">
    <property type="match status" value="1"/>
</dbReference>
<evidence type="ECO:0000256" key="10">
    <source>
        <dbReference type="ARBA" id="ARBA00023146"/>
    </source>
</evidence>
<dbReference type="InterPro" id="IPR018164">
    <property type="entry name" value="Ala-tRNA-synth_IIc_N"/>
</dbReference>
<dbReference type="PANTHER" id="PTHR11777">
    <property type="entry name" value="ALANYL-TRNA SYNTHETASE"/>
    <property type="match status" value="1"/>
</dbReference>
<dbReference type="EC" id="6.1.1.7" evidence="11"/>
<keyword evidence="2 11" id="KW-0820">tRNA-binding</keyword>
<dbReference type="GO" id="GO:0005829">
    <property type="term" value="C:cytosol"/>
    <property type="evidence" value="ECO:0007669"/>
    <property type="project" value="TreeGrafter"/>
</dbReference>
<dbReference type="AlphaFoldDB" id="A0A8J6XWF5"/>
<comment type="subcellular location">
    <subcellularLocation>
        <location evidence="11">Cytoplasm</location>
    </subcellularLocation>
</comment>
<dbReference type="Pfam" id="PF01411">
    <property type="entry name" value="tRNA-synt_2c"/>
    <property type="match status" value="1"/>
</dbReference>
<dbReference type="InterPro" id="IPR002318">
    <property type="entry name" value="Ala-tRNA-lgiase_IIc"/>
</dbReference>
<feature type="binding site" evidence="11">
    <location>
        <position position="578"/>
    </location>
    <ligand>
        <name>Zn(2+)</name>
        <dbReference type="ChEBI" id="CHEBI:29105"/>
    </ligand>
</feature>
<dbReference type="PROSITE" id="PS50860">
    <property type="entry name" value="AA_TRNA_LIGASE_II_ALA"/>
    <property type="match status" value="1"/>
</dbReference>
<dbReference type="GO" id="GO:0005524">
    <property type="term" value="F:ATP binding"/>
    <property type="evidence" value="ECO:0007669"/>
    <property type="project" value="UniProtKB-UniRule"/>
</dbReference>
<dbReference type="InterPro" id="IPR018165">
    <property type="entry name" value="Ala-tRNA-synth_IIc_core"/>
</dbReference>
<dbReference type="FunFam" id="3.10.310.40:FF:000001">
    <property type="entry name" value="Alanine--tRNA ligase"/>
    <property type="match status" value="1"/>
</dbReference>
<name>A0A8J6XWF5_9BACT</name>
<evidence type="ECO:0000313" key="13">
    <source>
        <dbReference type="EMBL" id="MBD3867626.1"/>
    </source>
</evidence>
<dbReference type="SUPFAM" id="SSF55681">
    <property type="entry name" value="Class II aaRS and biotin synthetases"/>
    <property type="match status" value="1"/>
</dbReference>
<comment type="catalytic activity">
    <reaction evidence="11">
        <text>tRNA(Ala) + L-alanine + ATP = L-alanyl-tRNA(Ala) + AMP + diphosphate</text>
        <dbReference type="Rhea" id="RHEA:12540"/>
        <dbReference type="Rhea" id="RHEA-COMP:9657"/>
        <dbReference type="Rhea" id="RHEA-COMP:9923"/>
        <dbReference type="ChEBI" id="CHEBI:30616"/>
        <dbReference type="ChEBI" id="CHEBI:33019"/>
        <dbReference type="ChEBI" id="CHEBI:57972"/>
        <dbReference type="ChEBI" id="CHEBI:78442"/>
        <dbReference type="ChEBI" id="CHEBI:78497"/>
        <dbReference type="ChEBI" id="CHEBI:456215"/>
        <dbReference type="EC" id="6.1.1.7"/>
    </reaction>
</comment>
<protein>
    <recommendedName>
        <fullName evidence="11">Alanine--tRNA ligase</fullName>
        <ecNumber evidence="11">6.1.1.7</ecNumber>
    </recommendedName>
    <alternativeName>
        <fullName evidence="11">Alanyl-tRNA synthetase</fullName>
        <shortName evidence="11">AlaRS</shortName>
    </alternativeName>
</protein>
<dbReference type="HAMAP" id="MF_00036_B">
    <property type="entry name" value="Ala_tRNA_synth_B"/>
    <property type="match status" value="1"/>
</dbReference>
<dbReference type="Gene3D" id="3.10.310.40">
    <property type="match status" value="1"/>
</dbReference>
<feature type="binding site" evidence="11">
    <location>
        <position position="680"/>
    </location>
    <ligand>
        <name>Zn(2+)</name>
        <dbReference type="ChEBI" id="CHEBI:29105"/>
    </ligand>
</feature>
<keyword evidence="11" id="KW-0963">Cytoplasm</keyword>
<evidence type="ECO:0000256" key="5">
    <source>
        <dbReference type="ARBA" id="ARBA00022741"/>
    </source>
</evidence>
<dbReference type="Gene3D" id="3.30.54.20">
    <property type="match status" value="1"/>
</dbReference>
<dbReference type="InterPro" id="IPR012947">
    <property type="entry name" value="tRNA_SAD"/>
</dbReference>
<evidence type="ECO:0000256" key="7">
    <source>
        <dbReference type="ARBA" id="ARBA00022840"/>
    </source>
</evidence>
<organism evidence="13 14">
    <name type="scientific">Candidatus Polarisedimenticola svalbardensis</name>
    <dbReference type="NCBI Taxonomy" id="2886004"/>
    <lineage>
        <taxon>Bacteria</taxon>
        <taxon>Pseudomonadati</taxon>
        <taxon>Acidobacteriota</taxon>
        <taxon>Candidatus Polarisedimenticolia</taxon>
        <taxon>Candidatus Polarisedimenticolales</taxon>
        <taxon>Candidatus Polarisedimenticolaceae</taxon>
        <taxon>Candidatus Polarisedimenticola</taxon>
    </lineage>
</organism>
<comment type="cofactor">
    <cofactor evidence="11">
        <name>Zn(2+)</name>
        <dbReference type="ChEBI" id="CHEBI:29105"/>
    </cofactor>
    <text evidence="11">Binds 1 zinc ion per subunit.</text>
</comment>
<evidence type="ECO:0000256" key="9">
    <source>
        <dbReference type="ARBA" id="ARBA00022917"/>
    </source>
</evidence>
<dbReference type="FunFam" id="3.30.980.10:FF:000004">
    <property type="entry name" value="Alanine--tRNA ligase, cytoplasmic"/>
    <property type="match status" value="1"/>
</dbReference>
<dbReference type="InterPro" id="IPR003156">
    <property type="entry name" value="DHHA1_dom"/>
</dbReference>
<dbReference type="EMBL" id="JACXWD010000013">
    <property type="protein sequence ID" value="MBD3867626.1"/>
    <property type="molecule type" value="Genomic_DNA"/>
</dbReference>
<dbReference type="PANTHER" id="PTHR11777:SF9">
    <property type="entry name" value="ALANINE--TRNA LIGASE, CYTOPLASMIC"/>
    <property type="match status" value="1"/>
</dbReference>
<evidence type="ECO:0000256" key="2">
    <source>
        <dbReference type="ARBA" id="ARBA00022555"/>
    </source>
</evidence>
<dbReference type="InterPro" id="IPR018162">
    <property type="entry name" value="Ala-tRNA-ligase_IIc_anticod-bd"/>
</dbReference>
<evidence type="ECO:0000256" key="1">
    <source>
        <dbReference type="ARBA" id="ARBA00008226"/>
    </source>
</evidence>
<gene>
    <name evidence="11 13" type="primary">alaS</name>
    <name evidence="13" type="ORF">IFK94_05830</name>
</gene>
<dbReference type="GO" id="GO:0004813">
    <property type="term" value="F:alanine-tRNA ligase activity"/>
    <property type="evidence" value="ECO:0007669"/>
    <property type="project" value="UniProtKB-UniRule"/>
</dbReference>
<reference evidence="13 14" key="1">
    <citation type="submission" date="2020-08" db="EMBL/GenBank/DDBJ databases">
        <title>Acidobacteriota in marine sediments use diverse sulfur dissimilation pathways.</title>
        <authorList>
            <person name="Wasmund K."/>
        </authorList>
    </citation>
    <scope>NUCLEOTIDE SEQUENCE [LARGE SCALE GENOMIC DNA]</scope>
    <source>
        <strain evidence="13">MAG AM4</strain>
    </source>
</reference>
<evidence type="ECO:0000256" key="6">
    <source>
        <dbReference type="ARBA" id="ARBA00022833"/>
    </source>
</evidence>
<keyword evidence="6 11" id="KW-0862">Zinc</keyword>
<dbReference type="SUPFAM" id="SSF55186">
    <property type="entry name" value="ThrRS/AlaRS common domain"/>
    <property type="match status" value="1"/>
</dbReference>
<comment type="domain">
    <text evidence="11">Consists of three domains; the N-terminal catalytic domain, the editing domain and the C-terminal C-Ala domain. The editing domain removes incorrectly charged amino acids, while the C-Ala domain, along with tRNA(Ala), serves as a bridge to cooperatively bring together the editing and aminoacylation centers thus stimulating deacylation of misacylated tRNAs.</text>
</comment>
<keyword evidence="9 11" id="KW-0648">Protein biosynthesis</keyword>
<keyword evidence="7 11" id="KW-0067">ATP-binding</keyword>
<feature type="binding site" evidence="11">
    <location>
        <position position="574"/>
    </location>
    <ligand>
        <name>Zn(2+)</name>
        <dbReference type="ChEBI" id="CHEBI:29105"/>
    </ligand>
</feature>
<dbReference type="InterPro" id="IPR045864">
    <property type="entry name" value="aa-tRNA-synth_II/BPL/LPL"/>
</dbReference>
<evidence type="ECO:0000313" key="14">
    <source>
        <dbReference type="Proteomes" id="UP000648239"/>
    </source>
</evidence>
<dbReference type="SUPFAM" id="SSF50447">
    <property type="entry name" value="Translation proteins"/>
    <property type="match status" value="1"/>
</dbReference>
<keyword evidence="5 11" id="KW-0547">Nucleotide-binding</keyword>
<evidence type="ECO:0000256" key="3">
    <source>
        <dbReference type="ARBA" id="ARBA00022598"/>
    </source>
</evidence>
<evidence type="ECO:0000256" key="8">
    <source>
        <dbReference type="ARBA" id="ARBA00022884"/>
    </source>
</evidence>
<dbReference type="InterPro" id="IPR018163">
    <property type="entry name" value="Thr/Ala-tRNA-synth_IIc_edit"/>
</dbReference>
<keyword evidence="3 11" id="KW-0436">Ligase</keyword>
<proteinExistence type="inferred from homology"/>
<comment type="similarity">
    <text evidence="1 11">Belongs to the class-II aminoacyl-tRNA synthetase family.</text>
</comment>
<comment type="caution">
    <text evidence="13">The sequence shown here is derived from an EMBL/GenBank/DDBJ whole genome shotgun (WGS) entry which is preliminary data.</text>
</comment>
<dbReference type="GO" id="GO:0002161">
    <property type="term" value="F:aminoacyl-tRNA deacylase activity"/>
    <property type="evidence" value="ECO:0007669"/>
    <property type="project" value="TreeGrafter"/>
</dbReference>
<feature type="binding site" evidence="11">
    <location>
        <position position="676"/>
    </location>
    <ligand>
        <name>Zn(2+)</name>
        <dbReference type="ChEBI" id="CHEBI:29105"/>
    </ligand>
</feature>
<evidence type="ECO:0000259" key="12">
    <source>
        <dbReference type="PROSITE" id="PS50860"/>
    </source>
</evidence>
<dbReference type="GO" id="GO:0006419">
    <property type="term" value="P:alanyl-tRNA aminoacylation"/>
    <property type="evidence" value="ECO:0007669"/>
    <property type="project" value="UniProtKB-UniRule"/>
</dbReference>
<dbReference type="CDD" id="cd00673">
    <property type="entry name" value="AlaRS_core"/>
    <property type="match status" value="1"/>
</dbReference>
<dbReference type="GO" id="GO:0000049">
    <property type="term" value="F:tRNA binding"/>
    <property type="evidence" value="ECO:0007669"/>
    <property type="project" value="UniProtKB-KW"/>
</dbReference>
<dbReference type="GO" id="GO:0008270">
    <property type="term" value="F:zinc ion binding"/>
    <property type="evidence" value="ECO:0007669"/>
    <property type="project" value="UniProtKB-UniRule"/>
</dbReference>
<keyword evidence="10 11" id="KW-0030">Aminoacyl-tRNA synthetase</keyword>
<feature type="domain" description="Alanyl-transfer RNA synthetases family profile" evidence="12">
    <location>
        <begin position="1"/>
        <end position="719"/>
    </location>
</feature>
<dbReference type="InterPro" id="IPR009000">
    <property type="entry name" value="Transl_B-barrel_sf"/>
</dbReference>
<dbReference type="Gene3D" id="3.30.930.10">
    <property type="entry name" value="Bira Bifunctional Protein, Domain 2"/>
    <property type="match status" value="1"/>
</dbReference>
<keyword evidence="8 11" id="KW-0694">RNA-binding</keyword>
<dbReference type="InterPro" id="IPR050058">
    <property type="entry name" value="Ala-tRNA_ligase"/>
</dbReference>
<sequence length="889" mass="96406">MKSTDVRKTFLQYFAERGHRLIPSSPLVLPNDPTLLFANAGMNQFKDVFTGRESLECNRAASSQKCMRVSGKHNDLEMVGRTPRHHTFFEMLGNFSFGDYFKEDAIRFAWELLTEVYGLDADRLRVTVFGGSASAEADEEAYRLWRDGIGVKEDRILRLGEKENFWRMGDTGPCGPCTELHYDLGEALTSVEGESNPETDDNRFMEIWNLVFMQFDQQKDGRLAPLPAPSVDTGMGLERISAVLQGVTSNYETDLFTPILEAVARRAGVSQGSDPEMDVSMRVIADHARAMCFLIADGIIPANDNRGYVLRRILRRAIRHGRKLGIGDPFLADVTPVVLESLGGCYPEIVTAGDAILEIGRLEERRFSETLGTGLQMLDDAFSETAKGGGRTLAGKTLFRLYDTFGLPLDLARDVAEEKGFDLDEAGFEEEMTRQRTKAQASWKGVADGQVPPVYRELAESGGNRFDGYAHVALDGALIRAILVEGVPVDSLSEGEKGEAILDSTPLYAEAGGQVGDTGVLTGPSGQAAVQDTRMPVSGLNIACIQVLSGSLQVGEAVVVDVDTDRRDAIRRNHTGTHLLHAALRVVVGPHVKQAGSRVGPDQLRFDFTHFAGLTDQALEDIEDLVNRKILENIPVTTEERGIDEAVRMGAMALFGEKYGETVRVVRVGDFSLELCGGTHCLTSSEIGLMKITGERGIASGVRRIEAVTGAGALALFRTTSAVVRRIEGILAVPASELGEEIGRRMDQSRNLQRELDRLRVGAVRQSLMAQAEDAPKVAGIRLLAARVDGMKPAEMRELADELLRKLDSGVLVLGRAEEAKASILVGVSKDLTDKLHAGKLVKSLAEIIGGGGGGRKDMAEAGGKDSARLDDALAAAPQQVTAQLEAAK</sequence>
<dbReference type="FunFam" id="3.30.930.10:FF:000004">
    <property type="entry name" value="Alanine--tRNA ligase"/>
    <property type="match status" value="1"/>
</dbReference>
<dbReference type="NCBIfam" id="TIGR00344">
    <property type="entry name" value="alaS"/>
    <property type="match status" value="1"/>
</dbReference>
<dbReference type="Pfam" id="PF07973">
    <property type="entry name" value="tRNA_SAD"/>
    <property type="match status" value="1"/>
</dbReference>
<evidence type="ECO:0000256" key="4">
    <source>
        <dbReference type="ARBA" id="ARBA00022723"/>
    </source>
</evidence>
<dbReference type="PRINTS" id="PR00980">
    <property type="entry name" value="TRNASYNTHALA"/>
</dbReference>
<dbReference type="SUPFAM" id="SSF101353">
    <property type="entry name" value="Putative anticodon-binding domain of alanyl-tRNA synthetase (AlaRS)"/>
    <property type="match status" value="1"/>
</dbReference>
<comment type="function">
    <text evidence="11">Catalyzes the attachment of alanine to tRNA(Ala) in a two-step reaction: alanine is first activated by ATP to form Ala-AMP and then transferred to the acceptor end of tRNA(Ala). Also edits incorrectly charged Ser-tRNA(Ala) and Gly-tRNA(Ala) via its editing domain.</text>
</comment>
<dbReference type="SMART" id="SM00863">
    <property type="entry name" value="tRNA_SAD"/>
    <property type="match status" value="1"/>
</dbReference>
<dbReference type="InterPro" id="IPR023033">
    <property type="entry name" value="Ala_tRNA_ligase_euk/bac"/>
</dbReference>
<dbReference type="Proteomes" id="UP000648239">
    <property type="component" value="Unassembled WGS sequence"/>
</dbReference>